<organism evidence="2 3">
    <name type="scientific">Microseira wollei NIES-4236</name>
    <dbReference type="NCBI Taxonomy" id="2530354"/>
    <lineage>
        <taxon>Bacteria</taxon>
        <taxon>Bacillati</taxon>
        <taxon>Cyanobacteriota</taxon>
        <taxon>Cyanophyceae</taxon>
        <taxon>Oscillatoriophycideae</taxon>
        <taxon>Aerosakkonematales</taxon>
        <taxon>Aerosakkonemataceae</taxon>
        <taxon>Microseira</taxon>
    </lineage>
</organism>
<dbReference type="EMBL" id="BLAY01000060">
    <property type="protein sequence ID" value="GET39175.1"/>
    <property type="molecule type" value="Genomic_DNA"/>
</dbReference>
<gene>
    <name evidence="2" type="ORF">MiSe_39390</name>
</gene>
<dbReference type="AlphaFoldDB" id="A0AAV3XGE9"/>
<evidence type="ECO:0000313" key="2">
    <source>
        <dbReference type="EMBL" id="GET39175.1"/>
    </source>
</evidence>
<proteinExistence type="predicted"/>
<dbReference type="RefSeq" id="WP_226584241.1">
    <property type="nucleotide sequence ID" value="NZ_BLAY01000060.1"/>
</dbReference>
<keyword evidence="3" id="KW-1185">Reference proteome</keyword>
<dbReference type="Proteomes" id="UP001050975">
    <property type="component" value="Unassembled WGS sequence"/>
</dbReference>
<sequence length="86" mass="9382">MANGKNALAEIFHQSPDEAEPRSPRSQAMPGNEIREALPPDGVQDLRLAISKLAISKTDEKTLDMDLGDRNNSNNITDAVCGSDYR</sequence>
<evidence type="ECO:0000256" key="1">
    <source>
        <dbReference type="SAM" id="MobiDB-lite"/>
    </source>
</evidence>
<reference evidence="2" key="1">
    <citation type="submission" date="2019-10" db="EMBL/GenBank/DDBJ databases">
        <title>Draft genome sequece of Microseira wollei NIES-4236.</title>
        <authorList>
            <person name="Yamaguchi H."/>
            <person name="Suzuki S."/>
            <person name="Kawachi M."/>
        </authorList>
    </citation>
    <scope>NUCLEOTIDE SEQUENCE</scope>
    <source>
        <strain evidence="2">NIES-4236</strain>
    </source>
</reference>
<feature type="region of interest" description="Disordered" evidence="1">
    <location>
        <begin position="1"/>
        <end position="42"/>
    </location>
</feature>
<protein>
    <submittedName>
        <fullName evidence="2">Uncharacterized protein</fullName>
    </submittedName>
</protein>
<comment type="caution">
    <text evidence="2">The sequence shown here is derived from an EMBL/GenBank/DDBJ whole genome shotgun (WGS) entry which is preliminary data.</text>
</comment>
<feature type="region of interest" description="Disordered" evidence="1">
    <location>
        <begin position="64"/>
        <end position="86"/>
    </location>
</feature>
<evidence type="ECO:0000313" key="3">
    <source>
        <dbReference type="Proteomes" id="UP001050975"/>
    </source>
</evidence>
<accession>A0AAV3XGE9</accession>
<name>A0AAV3XGE9_9CYAN</name>